<dbReference type="EMBL" id="JAGGJA010000005">
    <property type="protein sequence ID" value="MCW9706929.1"/>
    <property type="molecule type" value="Genomic_DNA"/>
</dbReference>
<evidence type="ECO:0000313" key="1">
    <source>
        <dbReference type="EMBL" id="MCW9706929.1"/>
    </source>
</evidence>
<dbReference type="RefSeq" id="WP_265765677.1">
    <property type="nucleotide sequence ID" value="NZ_JAGGJA010000005.1"/>
</dbReference>
<comment type="caution">
    <text evidence="1">The sequence shown here is derived from an EMBL/GenBank/DDBJ whole genome shotgun (WGS) entry which is preliminary data.</text>
</comment>
<protein>
    <submittedName>
        <fullName evidence="1">Uncharacterized protein</fullName>
    </submittedName>
</protein>
<dbReference type="Proteomes" id="UP001207918">
    <property type="component" value="Unassembled WGS sequence"/>
</dbReference>
<dbReference type="PROSITE" id="PS51257">
    <property type="entry name" value="PROKAR_LIPOPROTEIN"/>
    <property type="match status" value="1"/>
</dbReference>
<evidence type="ECO:0000313" key="2">
    <source>
        <dbReference type="Proteomes" id="UP001207918"/>
    </source>
</evidence>
<organism evidence="1 2">
    <name type="scientific">Fodinibius salsisoli</name>
    <dbReference type="NCBI Taxonomy" id="2820877"/>
    <lineage>
        <taxon>Bacteria</taxon>
        <taxon>Pseudomonadati</taxon>
        <taxon>Balneolota</taxon>
        <taxon>Balneolia</taxon>
        <taxon>Balneolales</taxon>
        <taxon>Balneolaceae</taxon>
        <taxon>Fodinibius</taxon>
    </lineage>
</organism>
<proteinExistence type="predicted"/>
<keyword evidence="2" id="KW-1185">Reference proteome</keyword>
<gene>
    <name evidence="1" type="ORF">J6I44_08675</name>
</gene>
<accession>A0ABT3PND8</accession>
<sequence>MDQLCRVNILIFAVVLLAQGCASSGGLGSSANKRIYGKDYESMKGIVRDVIQGRQLNIDSVTEAKDKQEISLIISRTKYVNDSTTSQNQGKVIIEAINDQESSVQIENPDYHFSVPEHQREAYQRLLFSQLEKYEKEEQTPSDN</sequence>
<name>A0ABT3PND8_9BACT</name>
<reference evidence="1 2" key="1">
    <citation type="submission" date="2021-03" db="EMBL/GenBank/DDBJ databases">
        <title>Aliifodinibius sp. nov., a new bacterium isolated from saline soil.</title>
        <authorList>
            <person name="Galisteo C."/>
            <person name="De La Haba R."/>
            <person name="Sanchez-Porro C."/>
            <person name="Ventosa A."/>
        </authorList>
    </citation>
    <scope>NUCLEOTIDE SEQUENCE [LARGE SCALE GENOMIC DNA]</scope>
    <source>
        <strain evidence="1 2">1BSP15-2V2</strain>
    </source>
</reference>